<keyword evidence="2" id="KW-1185">Reference proteome</keyword>
<dbReference type="AlphaFoldDB" id="A0A923RH32"/>
<comment type="caution">
    <text evidence="1">The sequence shown here is derived from an EMBL/GenBank/DDBJ whole genome shotgun (WGS) entry which is preliminary data.</text>
</comment>
<organism evidence="1 2">
    <name type="scientific">Ornithinibacillus hominis</name>
    <dbReference type="NCBI Taxonomy" id="2763055"/>
    <lineage>
        <taxon>Bacteria</taxon>
        <taxon>Bacillati</taxon>
        <taxon>Bacillota</taxon>
        <taxon>Bacilli</taxon>
        <taxon>Bacillales</taxon>
        <taxon>Bacillaceae</taxon>
        <taxon>Ornithinibacillus</taxon>
    </lineage>
</organism>
<evidence type="ECO:0000313" key="1">
    <source>
        <dbReference type="EMBL" id="MBC5636349.1"/>
    </source>
</evidence>
<name>A0A923RH32_9BACI</name>
<sequence>MSFDTLRNKIAQLNNQTQAFTTELYELVKDYKSKPNINSILGFFTYSVNMTSDPKEENIILGDFHIHNLTGNTLAALYLCLKVNTTSTYKFTGKYLTKSAQADSSEPFSYWQQLPERNEEHEYWFQLTPNKEVKPLEKIAFSDFQVSWKNTRSNVCSIQAFLYTESEKEGINSLNSISVNTTG</sequence>
<dbReference type="EMBL" id="JACOOL010000003">
    <property type="protein sequence ID" value="MBC5636349.1"/>
    <property type="molecule type" value="Genomic_DNA"/>
</dbReference>
<proteinExistence type="predicted"/>
<reference evidence="1" key="1">
    <citation type="submission" date="2020-08" db="EMBL/GenBank/DDBJ databases">
        <title>Genome public.</title>
        <authorList>
            <person name="Liu C."/>
            <person name="Sun Q."/>
        </authorList>
    </citation>
    <scope>NUCLEOTIDE SEQUENCE</scope>
    <source>
        <strain evidence="1">BX22</strain>
    </source>
</reference>
<protein>
    <submittedName>
        <fullName evidence="1">Uncharacterized protein</fullName>
    </submittedName>
</protein>
<accession>A0A923RH32</accession>
<evidence type="ECO:0000313" key="2">
    <source>
        <dbReference type="Proteomes" id="UP000637359"/>
    </source>
</evidence>
<dbReference type="Proteomes" id="UP000637359">
    <property type="component" value="Unassembled WGS sequence"/>
</dbReference>
<gene>
    <name evidence="1" type="ORF">H8S33_05840</name>
</gene>
<dbReference type="RefSeq" id="WP_186869058.1">
    <property type="nucleotide sequence ID" value="NZ_JACOOL010000003.1"/>
</dbReference>